<evidence type="ECO:0000256" key="13">
    <source>
        <dbReference type="SAM" id="Coils"/>
    </source>
</evidence>
<evidence type="ECO:0000256" key="7">
    <source>
        <dbReference type="ARBA" id="ARBA00022741"/>
    </source>
</evidence>
<keyword evidence="9" id="KW-0067">ATP-binding</keyword>
<dbReference type="SUPFAM" id="SSF47384">
    <property type="entry name" value="Homodimeric domain of signal transducing histidine kinase"/>
    <property type="match status" value="1"/>
</dbReference>
<dbReference type="GO" id="GO:0009927">
    <property type="term" value="F:histidine phosphotransfer kinase activity"/>
    <property type="evidence" value="ECO:0007669"/>
    <property type="project" value="TreeGrafter"/>
</dbReference>
<dbReference type="InterPro" id="IPR011006">
    <property type="entry name" value="CheY-like_superfamily"/>
</dbReference>
<dbReference type="Proteomes" id="UP000284651">
    <property type="component" value="Unassembled WGS sequence"/>
</dbReference>
<organism evidence="16 17">
    <name type="scientific">Holdemanella biformis</name>
    <dbReference type="NCBI Taxonomy" id="1735"/>
    <lineage>
        <taxon>Bacteria</taxon>
        <taxon>Bacillati</taxon>
        <taxon>Bacillota</taxon>
        <taxon>Erysipelotrichia</taxon>
        <taxon>Erysipelotrichales</taxon>
        <taxon>Erysipelotrichaceae</taxon>
        <taxon>Holdemanella</taxon>
    </lineage>
</organism>
<dbReference type="InterPro" id="IPR001789">
    <property type="entry name" value="Sig_transdc_resp-reg_receiver"/>
</dbReference>
<evidence type="ECO:0000256" key="3">
    <source>
        <dbReference type="ARBA" id="ARBA00012438"/>
    </source>
</evidence>
<dbReference type="CDD" id="cd00082">
    <property type="entry name" value="HisKA"/>
    <property type="match status" value="1"/>
</dbReference>
<dbReference type="InterPro" id="IPR036097">
    <property type="entry name" value="HisK_dim/P_sf"/>
</dbReference>
<dbReference type="Pfam" id="PF00072">
    <property type="entry name" value="Response_reg"/>
    <property type="match status" value="1"/>
</dbReference>
<evidence type="ECO:0000256" key="11">
    <source>
        <dbReference type="ARBA" id="ARBA00023136"/>
    </source>
</evidence>
<dbReference type="SMART" id="SM00448">
    <property type="entry name" value="REC"/>
    <property type="match status" value="1"/>
</dbReference>
<protein>
    <recommendedName>
        <fullName evidence="3">histidine kinase</fullName>
        <ecNumber evidence="3">2.7.13.3</ecNumber>
    </recommendedName>
</protein>
<evidence type="ECO:0000256" key="9">
    <source>
        <dbReference type="ARBA" id="ARBA00022840"/>
    </source>
</evidence>
<dbReference type="SMART" id="SM00388">
    <property type="entry name" value="HisKA"/>
    <property type="match status" value="1"/>
</dbReference>
<dbReference type="PRINTS" id="PR00344">
    <property type="entry name" value="BCTRLSENSOR"/>
</dbReference>
<dbReference type="GO" id="GO:0005524">
    <property type="term" value="F:ATP binding"/>
    <property type="evidence" value="ECO:0007669"/>
    <property type="project" value="UniProtKB-KW"/>
</dbReference>
<evidence type="ECO:0000313" key="17">
    <source>
        <dbReference type="Proteomes" id="UP000284651"/>
    </source>
</evidence>
<dbReference type="EMBL" id="QSAT01000043">
    <property type="protein sequence ID" value="RGW72544.1"/>
    <property type="molecule type" value="Genomic_DNA"/>
</dbReference>
<feature type="coiled-coil region" evidence="13">
    <location>
        <begin position="270"/>
        <end position="304"/>
    </location>
</feature>
<gene>
    <name evidence="16" type="ORF">DWV56_10675</name>
</gene>
<dbReference type="CDD" id="cd17546">
    <property type="entry name" value="REC_hyHK_CKI1_RcsC-like"/>
    <property type="match status" value="1"/>
</dbReference>
<evidence type="ECO:0000313" key="16">
    <source>
        <dbReference type="EMBL" id="RGW72544.1"/>
    </source>
</evidence>
<dbReference type="Pfam" id="PF13474">
    <property type="entry name" value="SnoaL_3"/>
    <property type="match status" value="1"/>
</dbReference>
<dbReference type="FunFam" id="3.30.565.10:FF:000023">
    <property type="entry name" value="PAS domain-containing sensor histidine kinase"/>
    <property type="match status" value="1"/>
</dbReference>
<evidence type="ECO:0000256" key="12">
    <source>
        <dbReference type="PROSITE-ProRule" id="PRU00169"/>
    </source>
</evidence>
<evidence type="ECO:0000256" key="1">
    <source>
        <dbReference type="ARBA" id="ARBA00000085"/>
    </source>
</evidence>
<evidence type="ECO:0000256" key="8">
    <source>
        <dbReference type="ARBA" id="ARBA00022777"/>
    </source>
</evidence>
<keyword evidence="8" id="KW-0418">Kinase</keyword>
<dbReference type="InterPro" id="IPR003661">
    <property type="entry name" value="HisK_dim/P_dom"/>
</dbReference>
<dbReference type="SUPFAM" id="SSF55874">
    <property type="entry name" value="ATPase domain of HSP90 chaperone/DNA topoisomerase II/histidine kinase"/>
    <property type="match status" value="1"/>
</dbReference>
<dbReference type="SMART" id="SM00387">
    <property type="entry name" value="HATPase_c"/>
    <property type="match status" value="1"/>
</dbReference>
<dbReference type="GO" id="GO:0005886">
    <property type="term" value="C:plasma membrane"/>
    <property type="evidence" value="ECO:0007669"/>
    <property type="project" value="UniProtKB-SubCell"/>
</dbReference>
<dbReference type="EC" id="2.7.13.3" evidence="3"/>
<feature type="domain" description="Histidine kinase" evidence="14">
    <location>
        <begin position="313"/>
        <end position="535"/>
    </location>
</feature>
<evidence type="ECO:0000256" key="5">
    <source>
        <dbReference type="ARBA" id="ARBA00022553"/>
    </source>
</evidence>
<evidence type="ECO:0000256" key="2">
    <source>
        <dbReference type="ARBA" id="ARBA00004236"/>
    </source>
</evidence>
<dbReference type="InterPro" id="IPR004358">
    <property type="entry name" value="Sig_transdc_His_kin-like_C"/>
</dbReference>
<sequence length="682" mass="77748">MPFVCGVSVMMDFKLITKNLLETYLGSDTLSEVAIQDFLASNASVIGTGKQEFFKDIEHFLNSFKFDVEKRKNIHFEFKDLEIEENIVDDQCVFVYGSVKIYGLYDKEVTIIHLDSRFTIIYGVRDGKWKVLHIHHSIPDKEQLEDEEFPITLGKQVQQARHEVEALSAGYSYICLINLETGDVELIKGNNIPGLNGRYTQMDHNILLEQVNRLIAKPFRKSSFEFYDSKTIAKRLEGKNSLFHTCERTDGTWILSMIVPQKYDENGRVVSVLLANRDFTEEKKRELEQEEALRQEKIKAEKANEAKSIFLFNMSHDIRTPMNAIVGYSQLMKKELTNPKLIHYQEMIEQSSQLLLSIINNVLDMARVESGKMELDENYEVVGNITQLVCSAFAAEASRKNIELNIIMNVEHKHIIVDSTKLQEILSNLISNAIKYTSAGGKVTIDTKELPYDKEGYVLIQTKVTDTGIGMSEEFLPSLFELFTRERNTTLSKIPGTGLGMAIVKNFVDLMNGSIEVESELGKGSTFTITIPHKIANKDYTNRNIESSNEFDINFVGKRILLAEDNELNAEITTTILSEMGFEVKAVEDGILCVNEIQHQPANTYDLILMDIQMPNMDGYKATHCIRRLLQPEKANIPIIAMSANAFEEDKKKAFDVKMNDYITKPIDFQKMEEVLKHILSK</sequence>
<dbReference type="GO" id="GO:0000155">
    <property type="term" value="F:phosphorelay sensor kinase activity"/>
    <property type="evidence" value="ECO:0007669"/>
    <property type="project" value="InterPro"/>
</dbReference>
<dbReference type="Gene3D" id="1.10.287.130">
    <property type="match status" value="1"/>
</dbReference>
<evidence type="ECO:0000259" key="15">
    <source>
        <dbReference type="PROSITE" id="PS50110"/>
    </source>
</evidence>
<comment type="caution">
    <text evidence="16">The sequence shown here is derived from an EMBL/GenBank/DDBJ whole genome shotgun (WGS) entry which is preliminary data.</text>
</comment>
<dbReference type="SUPFAM" id="SSF54427">
    <property type="entry name" value="NTF2-like"/>
    <property type="match status" value="1"/>
</dbReference>
<keyword evidence="10" id="KW-0902">Two-component regulatory system</keyword>
<comment type="catalytic activity">
    <reaction evidence="1">
        <text>ATP + protein L-histidine = ADP + protein N-phospho-L-histidine.</text>
        <dbReference type="EC" id="2.7.13.3"/>
    </reaction>
</comment>
<dbReference type="InterPro" id="IPR003594">
    <property type="entry name" value="HATPase_dom"/>
</dbReference>
<dbReference type="Pfam" id="PF02518">
    <property type="entry name" value="HATPase_c"/>
    <property type="match status" value="1"/>
</dbReference>
<accession>A0A413CRE3</accession>
<keyword evidence="5 12" id="KW-0597">Phosphoprotein</keyword>
<keyword evidence="13" id="KW-0175">Coiled coil</keyword>
<name>A0A413CRE3_9FIRM</name>
<evidence type="ECO:0000256" key="6">
    <source>
        <dbReference type="ARBA" id="ARBA00022679"/>
    </source>
</evidence>
<dbReference type="CDD" id="cd16922">
    <property type="entry name" value="HATPase_EvgS-ArcB-TorS-like"/>
    <property type="match status" value="1"/>
</dbReference>
<evidence type="ECO:0000256" key="4">
    <source>
        <dbReference type="ARBA" id="ARBA00022475"/>
    </source>
</evidence>
<dbReference type="InterPro" id="IPR036890">
    <property type="entry name" value="HATPase_C_sf"/>
</dbReference>
<dbReference type="Gene3D" id="3.10.450.50">
    <property type="match status" value="1"/>
</dbReference>
<dbReference type="InterPro" id="IPR037401">
    <property type="entry name" value="SnoaL-like"/>
</dbReference>
<dbReference type="AlphaFoldDB" id="A0A413CRE3"/>
<keyword evidence="4" id="KW-1003">Cell membrane</keyword>
<dbReference type="InterPro" id="IPR032710">
    <property type="entry name" value="NTF2-like_dom_sf"/>
</dbReference>
<dbReference type="PANTHER" id="PTHR43047:SF72">
    <property type="entry name" value="OSMOSENSING HISTIDINE PROTEIN KINASE SLN1"/>
    <property type="match status" value="1"/>
</dbReference>
<keyword evidence="6" id="KW-0808">Transferase</keyword>
<dbReference type="Pfam" id="PF00512">
    <property type="entry name" value="HisKA"/>
    <property type="match status" value="1"/>
</dbReference>
<dbReference type="Gene3D" id="3.30.565.10">
    <property type="entry name" value="Histidine kinase-like ATPase, C-terminal domain"/>
    <property type="match status" value="1"/>
</dbReference>
<dbReference type="PROSITE" id="PS50109">
    <property type="entry name" value="HIS_KIN"/>
    <property type="match status" value="1"/>
</dbReference>
<keyword evidence="11" id="KW-0472">Membrane</keyword>
<keyword evidence="7" id="KW-0547">Nucleotide-binding</keyword>
<feature type="domain" description="Response regulatory" evidence="15">
    <location>
        <begin position="559"/>
        <end position="680"/>
    </location>
</feature>
<proteinExistence type="predicted"/>
<dbReference type="PANTHER" id="PTHR43047">
    <property type="entry name" value="TWO-COMPONENT HISTIDINE PROTEIN KINASE"/>
    <property type="match status" value="1"/>
</dbReference>
<dbReference type="InterPro" id="IPR005467">
    <property type="entry name" value="His_kinase_dom"/>
</dbReference>
<dbReference type="SUPFAM" id="SSF52172">
    <property type="entry name" value="CheY-like"/>
    <property type="match status" value="1"/>
</dbReference>
<evidence type="ECO:0000256" key="10">
    <source>
        <dbReference type="ARBA" id="ARBA00023012"/>
    </source>
</evidence>
<dbReference type="PROSITE" id="PS50110">
    <property type="entry name" value="RESPONSE_REGULATORY"/>
    <property type="match status" value="1"/>
</dbReference>
<dbReference type="Gene3D" id="3.40.50.2300">
    <property type="match status" value="1"/>
</dbReference>
<reference evidence="16 17" key="1">
    <citation type="submission" date="2018-08" db="EMBL/GenBank/DDBJ databases">
        <title>A genome reference for cultivated species of the human gut microbiota.</title>
        <authorList>
            <person name="Zou Y."/>
            <person name="Xue W."/>
            <person name="Luo G."/>
        </authorList>
    </citation>
    <scope>NUCLEOTIDE SEQUENCE [LARGE SCALE GENOMIC DNA]</scope>
    <source>
        <strain evidence="16 17">AF10-31</strain>
    </source>
</reference>
<comment type="subcellular location">
    <subcellularLocation>
        <location evidence="2">Cell membrane</location>
    </subcellularLocation>
</comment>
<evidence type="ECO:0000259" key="14">
    <source>
        <dbReference type="PROSITE" id="PS50109"/>
    </source>
</evidence>
<feature type="modified residue" description="4-aspartylphosphate" evidence="12">
    <location>
        <position position="611"/>
    </location>
</feature>